<dbReference type="RefSeq" id="WP_177136138.1">
    <property type="nucleotide sequence ID" value="NZ_VYGV01000012.1"/>
</dbReference>
<dbReference type="AlphaFoldDB" id="A0A7Y8GWN7"/>
<sequence length="335" mass="35588">MPVAPMAPEAPPPLPNRLLIPFASASAPECLAVLSGLRLPNLQALLAELAPVTTDTGDDHSLSLPHERALARAQGLVKADGSACDDGQIPWAAAASANPTTPQAWFSPCHFQIGTDHVSLLPGDQIGLTDEDARGLFDAFAPYCAEDGITLRFESATRWHASGEPLRGIACASLDRVSGRPVDGWMPQSPANPAGSQLLKRLQSEAQMLFYTHPVHDARTARGLLPVNGFWVSGAGALETPTPLQPAPTVPDTLRQAALRADWAAWQQAWAQLDATAIKALLEAARRGEPVTLTLCGERGAKTWVSAPRNASARLGRLFKNLLGTPPAWKALETL</sequence>
<protein>
    <submittedName>
        <fullName evidence="1">Phosphoglycerate mutase</fullName>
    </submittedName>
</protein>
<organism evidence="1 2">
    <name type="scientific">Hydrogenophaga aromaticivorans</name>
    <dbReference type="NCBI Taxonomy" id="2610898"/>
    <lineage>
        <taxon>Bacteria</taxon>
        <taxon>Pseudomonadati</taxon>
        <taxon>Pseudomonadota</taxon>
        <taxon>Betaproteobacteria</taxon>
        <taxon>Burkholderiales</taxon>
        <taxon>Comamonadaceae</taxon>
        <taxon>Hydrogenophaga</taxon>
    </lineage>
</organism>
<name>A0A7Y8GWN7_9BURK</name>
<accession>A0A7Y8GWN7</accession>
<keyword evidence="2" id="KW-1185">Reference proteome</keyword>
<evidence type="ECO:0000313" key="1">
    <source>
        <dbReference type="EMBL" id="NWF46234.1"/>
    </source>
</evidence>
<gene>
    <name evidence="1" type="ORF">F3K02_13385</name>
</gene>
<evidence type="ECO:0000313" key="2">
    <source>
        <dbReference type="Proteomes" id="UP000545507"/>
    </source>
</evidence>
<comment type="caution">
    <text evidence="1">The sequence shown here is derived from an EMBL/GenBank/DDBJ whole genome shotgun (WGS) entry which is preliminary data.</text>
</comment>
<reference evidence="1 2" key="1">
    <citation type="submission" date="2019-09" db="EMBL/GenBank/DDBJ databases">
        <title>Hydrogenophaga aromatica sp. nov., isolated from a para-xylene-degrading enrichment culture.</title>
        <authorList>
            <person name="Tancsics A."/>
            <person name="Banerjee S."/>
        </authorList>
    </citation>
    <scope>NUCLEOTIDE SEQUENCE [LARGE SCALE GENOMIC DNA]</scope>
    <source>
        <strain evidence="1 2">D2P1</strain>
    </source>
</reference>
<dbReference type="EMBL" id="VYGV01000012">
    <property type="protein sequence ID" value="NWF46234.1"/>
    <property type="molecule type" value="Genomic_DNA"/>
</dbReference>
<proteinExistence type="predicted"/>
<dbReference type="Proteomes" id="UP000545507">
    <property type="component" value="Unassembled WGS sequence"/>
</dbReference>